<gene>
    <name evidence="1" type="ORF">CBP36_20135</name>
</gene>
<dbReference type="Proteomes" id="UP000194440">
    <property type="component" value="Plasmid pACP4.1"/>
</dbReference>
<proteinExistence type="predicted"/>
<dbReference type="AlphaFoldDB" id="A0A240UII2"/>
<organism evidence="1 2">
    <name type="scientific">Acidovorax carolinensis</name>
    <dbReference type="NCBI Taxonomy" id="553814"/>
    <lineage>
        <taxon>Bacteria</taxon>
        <taxon>Pseudomonadati</taxon>
        <taxon>Pseudomonadota</taxon>
        <taxon>Betaproteobacteria</taxon>
        <taxon>Burkholderiales</taxon>
        <taxon>Comamonadaceae</taxon>
        <taxon>Acidovorax</taxon>
    </lineage>
</organism>
<dbReference type="KEGG" id="acip:CBP36_20135"/>
<evidence type="ECO:0000313" key="1">
    <source>
        <dbReference type="EMBL" id="ART61278.1"/>
    </source>
</evidence>
<reference evidence="1" key="1">
    <citation type="submission" date="2017-05" db="EMBL/GenBank/DDBJ databases">
        <title>Polyphasic characterization of four soil-derived phenanthrene-degrading Acidovorax strains and proposal of Acidovorax phenanthrenivorans sp. nov.</title>
        <authorList>
            <person name="Singleton D."/>
            <person name="Lee J."/>
            <person name="Dickey A.N."/>
            <person name="Stroud A."/>
            <person name="Scholl E.H."/>
            <person name="Wright F.A."/>
            <person name="Aitken M.D."/>
        </authorList>
    </citation>
    <scope>NUCLEOTIDE SEQUENCE</scope>
    <source>
        <strain evidence="1">P4</strain>
        <plasmid evidence="1">pACP4.1</plasmid>
    </source>
</reference>
<accession>A0A240UII2</accession>
<dbReference type="RefSeq" id="WP_086929048.1">
    <property type="nucleotide sequence ID" value="NZ_CP021363.1"/>
</dbReference>
<evidence type="ECO:0000313" key="2">
    <source>
        <dbReference type="Proteomes" id="UP000194440"/>
    </source>
</evidence>
<dbReference type="EMBL" id="CP021367">
    <property type="protein sequence ID" value="ART61278.1"/>
    <property type="molecule type" value="Genomic_DNA"/>
</dbReference>
<name>A0A240UII2_9BURK</name>
<dbReference type="OrthoDB" id="6886787at2"/>
<dbReference type="KEGG" id="acis:CBP35_20115"/>
<keyword evidence="2" id="KW-1185">Reference proteome</keyword>
<geneLocation type="plasmid" evidence="1 2">
    <name>pACP4.1</name>
</geneLocation>
<sequence>MSTNTNVQTTGAIWNLFYADKAAWPDGAHHDDTLLTIQGKEAPDVDFENLPPDATVEIRSGYVLLPNGSDLSLEQHFENWLAEQSGRGVALGAFRVSMDKLEAVHQAIEIAGGELIA</sequence>
<protein>
    <submittedName>
        <fullName evidence="1">Uncharacterized protein</fullName>
    </submittedName>
</protein>
<keyword evidence="1" id="KW-0614">Plasmid</keyword>